<dbReference type="Proteomes" id="UP000681041">
    <property type="component" value="Chromosome"/>
</dbReference>
<dbReference type="KEGG" id="meme:HYG87_02055"/>
<reference evidence="1" key="1">
    <citation type="submission" date="2020-07" db="EMBL/GenBank/DDBJ databases">
        <title>Methanobacterium. sp. MethCan genome.</title>
        <authorList>
            <person name="Postec A."/>
            <person name="Quemeneur M."/>
        </authorList>
    </citation>
    <scope>NUCLEOTIDE SEQUENCE</scope>
    <source>
        <strain evidence="1">MethCAN</strain>
    </source>
</reference>
<dbReference type="GeneID" id="64819509"/>
<evidence type="ECO:0000313" key="1">
    <source>
        <dbReference type="EMBL" id="QUH22636.1"/>
    </source>
</evidence>
<dbReference type="InterPro" id="IPR021527">
    <property type="entry name" value="DUF2795"/>
</dbReference>
<dbReference type="EMBL" id="CP058560">
    <property type="protein sequence ID" value="QUH22636.1"/>
    <property type="molecule type" value="Genomic_DNA"/>
</dbReference>
<evidence type="ECO:0000313" key="2">
    <source>
        <dbReference type="Proteomes" id="UP000681041"/>
    </source>
</evidence>
<dbReference type="AlphaFoldDB" id="A0A8T8K2B6"/>
<dbReference type="OrthoDB" id="106287at2157"/>
<sequence>MERPTIAQLIKALNGVNYPASKVEILARAKENKASKDIIRSLKTLPKKDFNSVNEVSRAFSRKNRDAFWL</sequence>
<keyword evidence="2" id="KW-1185">Reference proteome</keyword>
<name>A0A8T8K2B6_9EURY</name>
<dbReference type="Pfam" id="PF11387">
    <property type="entry name" value="DUF2795"/>
    <property type="match status" value="1"/>
</dbReference>
<dbReference type="RefSeq" id="WP_211533580.1">
    <property type="nucleotide sequence ID" value="NZ_CP058560.1"/>
</dbReference>
<accession>A0A8T8K2B6</accession>
<proteinExistence type="predicted"/>
<organism evidence="1 2">
    <name type="scientific">Methanobacterium alkalithermotolerans</name>
    <dbReference type="NCBI Taxonomy" id="2731220"/>
    <lineage>
        <taxon>Archaea</taxon>
        <taxon>Methanobacteriati</taxon>
        <taxon>Methanobacteriota</taxon>
        <taxon>Methanomada group</taxon>
        <taxon>Methanobacteria</taxon>
        <taxon>Methanobacteriales</taxon>
        <taxon>Methanobacteriaceae</taxon>
        <taxon>Methanobacterium</taxon>
    </lineage>
</organism>
<gene>
    <name evidence="1" type="ORF">HYG87_02055</name>
</gene>
<protein>
    <submittedName>
        <fullName evidence="1">DUF2795 domain-containing protein</fullName>
    </submittedName>
</protein>